<dbReference type="InterPro" id="IPR014810">
    <property type="entry name" value="Fcf2_C"/>
</dbReference>
<evidence type="ECO:0000259" key="4">
    <source>
        <dbReference type="Pfam" id="PF08698"/>
    </source>
</evidence>
<dbReference type="Proteomes" id="UP000327013">
    <property type="component" value="Unassembled WGS sequence"/>
</dbReference>
<proteinExistence type="predicted"/>
<evidence type="ECO:0000256" key="2">
    <source>
        <dbReference type="ARBA" id="ARBA00023242"/>
    </source>
</evidence>
<dbReference type="PANTHER" id="PTHR21686">
    <property type="entry name" value="DEOXYNUCLEOTIDYLTRANSFERASE TERMINAL-INTERACTING PROTEIN 2"/>
    <property type="match status" value="1"/>
</dbReference>
<organism evidence="5 6">
    <name type="scientific">Carpinus fangiana</name>
    <dbReference type="NCBI Taxonomy" id="176857"/>
    <lineage>
        <taxon>Eukaryota</taxon>
        <taxon>Viridiplantae</taxon>
        <taxon>Streptophyta</taxon>
        <taxon>Embryophyta</taxon>
        <taxon>Tracheophyta</taxon>
        <taxon>Spermatophyta</taxon>
        <taxon>Magnoliopsida</taxon>
        <taxon>eudicotyledons</taxon>
        <taxon>Gunneridae</taxon>
        <taxon>Pentapetalae</taxon>
        <taxon>rosids</taxon>
        <taxon>fabids</taxon>
        <taxon>Fagales</taxon>
        <taxon>Betulaceae</taxon>
        <taxon>Carpinus</taxon>
    </lineage>
</organism>
<dbReference type="GO" id="GO:0006396">
    <property type="term" value="P:RNA processing"/>
    <property type="evidence" value="ECO:0007669"/>
    <property type="project" value="TreeGrafter"/>
</dbReference>
<keyword evidence="6" id="KW-1185">Reference proteome</keyword>
<dbReference type="InterPro" id="IPR039883">
    <property type="entry name" value="Fcf2/DNTTIP2"/>
</dbReference>
<gene>
    <name evidence="5" type="ORF">FH972_023682</name>
</gene>
<feature type="region of interest" description="Disordered" evidence="3">
    <location>
        <begin position="152"/>
        <end position="177"/>
    </location>
</feature>
<evidence type="ECO:0000256" key="3">
    <source>
        <dbReference type="SAM" id="MobiDB-lite"/>
    </source>
</evidence>
<keyword evidence="2" id="KW-0539">Nucleus</keyword>
<reference evidence="5 6" key="1">
    <citation type="submission" date="2019-06" db="EMBL/GenBank/DDBJ databases">
        <title>A chromosomal-level reference genome of Carpinus fangiana (Coryloideae, Betulaceae).</title>
        <authorList>
            <person name="Yang X."/>
            <person name="Wang Z."/>
            <person name="Zhang L."/>
            <person name="Hao G."/>
            <person name="Liu J."/>
            <person name="Yang Y."/>
        </authorList>
    </citation>
    <scope>NUCLEOTIDE SEQUENCE [LARGE SCALE GENOMIC DNA]</scope>
    <source>
        <strain evidence="5">Cfa_2016G</strain>
        <tissue evidence="5">Leaf</tissue>
    </source>
</reference>
<evidence type="ECO:0000313" key="6">
    <source>
        <dbReference type="Proteomes" id="UP000327013"/>
    </source>
</evidence>
<dbReference type="GO" id="GO:0003723">
    <property type="term" value="F:RNA binding"/>
    <property type="evidence" value="ECO:0007669"/>
    <property type="project" value="TreeGrafter"/>
</dbReference>
<accession>A0A5N6KWI1</accession>
<dbReference type="GO" id="GO:0005730">
    <property type="term" value="C:nucleolus"/>
    <property type="evidence" value="ECO:0007669"/>
    <property type="project" value="UniProtKB-SubCell"/>
</dbReference>
<comment type="caution">
    <text evidence="5">The sequence shown here is derived from an EMBL/GenBank/DDBJ whole genome shotgun (WGS) entry which is preliminary data.</text>
</comment>
<feature type="compositionally biased region" description="Basic residues" evidence="3">
    <location>
        <begin position="12"/>
        <end position="21"/>
    </location>
</feature>
<evidence type="ECO:0000256" key="1">
    <source>
        <dbReference type="ARBA" id="ARBA00004604"/>
    </source>
</evidence>
<dbReference type="EMBL" id="VIBQ01000014">
    <property type="protein sequence ID" value="KAB8349663.1"/>
    <property type="molecule type" value="Genomic_DNA"/>
</dbReference>
<feature type="domain" description="Fcf2 pre-rRNA processing C-terminal" evidence="4">
    <location>
        <begin position="49"/>
        <end position="144"/>
    </location>
</feature>
<dbReference type="AlphaFoldDB" id="A0A5N6KWI1"/>
<comment type="subcellular location">
    <subcellularLocation>
        <location evidence="1">Nucleus</location>
        <location evidence="1">Nucleolus</location>
    </subcellularLocation>
</comment>
<evidence type="ECO:0000313" key="5">
    <source>
        <dbReference type="EMBL" id="KAB8349663.1"/>
    </source>
</evidence>
<name>A0A5N6KWI1_9ROSI</name>
<dbReference type="PANTHER" id="PTHR21686:SF12">
    <property type="entry name" value="DEOXYNUCLEOTIDYLTRANSFERASE TERMINAL-INTERACTING PROTEIN 2"/>
    <property type="match status" value="1"/>
</dbReference>
<dbReference type="OrthoDB" id="427886at2759"/>
<protein>
    <recommendedName>
        <fullName evidence="4">Fcf2 pre-rRNA processing C-terminal domain-containing protein</fullName>
    </recommendedName>
</protein>
<sequence length="177" mass="20213">MTPQSSFQGRPRMPRSRNHSSHQRDKLLASTLSDSLAPKSEQTPAAFEKKASAGAKWFNMPKTNLTPELKRDLQLIKMRNVLDPHRHYKKESAKAPPPEFSQVGTLVEGPTEFYSSRLQNSQRKRTLVEEVLEAEQESGRFKRKYGEIQMAKTSGRKGHYKAQMAKKYGNGAKNIRR</sequence>
<feature type="region of interest" description="Disordered" evidence="3">
    <location>
        <begin position="1"/>
        <end position="54"/>
    </location>
</feature>
<dbReference type="Pfam" id="PF08698">
    <property type="entry name" value="Fcf2"/>
    <property type="match status" value="1"/>
</dbReference>